<gene>
    <name evidence="1" type="ORF">BDM02DRAFT_3120436</name>
</gene>
<evidence type="ECO:0000313" key="2">
    <source>
        <dbReference type="Proteomes" id="UP000886501"/>
    </source>
</evidence>
<evidence type="ECO:0000313" key="1">
    <source>
        <dbReference type="EMBL" id="KAF9645296.1"/>
    </source>
</evidence>
<sequence>MDQSAPFTVAKGTTLTTLAGGFLWAIRGTVKGVPALGLYASSAALSSGIAGVTFFSIREYLISPLFVSTFNANQYVRQRQARVIGVDVSEEPLPSPTFGEMRFTHVPDTTVSGAIAGALLTSWKSGYRRALPGAVTSALFCATLQLIGNELGVQRVKYVSGRQISNQTAQAVDNSPSESWTQLLFRSIGFQRVAQDEYLSRLKRERDAYLARIAELEKQIEEEKRRES</sequence>
<keyword evidence="2" id="KW-1185">Reference proteome</keyword>
<name>A0ACB6Z6R4_THEGA</name>
<reference evidence="1" key="2">
    <citation type="journal article" date="2020" name="Nat. Commun.">
        <title>Large-scale genome sequencing of mycorrhizal fungi provides insights into the early evolution of symbiotic traits.</title>
        <authorList>
            <person name="Miyauchi S."/>
            <person name="Kiss E."/>
            <person name="Kuo A."/>
            <person name="Drula E."/>
            <person name="Kohler A."/>
            <person name="Sanchez-Garcia M."/>
            <person name="Morin E."/>
            <person name="Andreopoulos B."/>
            <person name="Barry K.W."/>
            <person name="Bonito G."/>
            <person name="Buee M."/>
            <person name="Carver A."/>
            <person name="Chen C."/>
            <person name="Cichocki N."/>
            <person name="Clum A."/>
            <person name="Culley D."/>
            <person name="Crous P.W."/>
            <person name="Fauchery L."/>
            <person name="Girlanda M."/>
            <person name="Hayes R.D."/>
            <person name="Keri Z."/>
            <person name="LaButti K."/>
            <person name="Lipzen A."/>
            <person name="Lombard V."/>
            <person name="Magnuson J."/>
            <person name="Maillard F."/>
            <person name="Murat C."/>
            <person name="Nolan M."/>
            <person name="Ohm R.A."/>
            <person name="Pangilinan J."/>
            <person name="Pereira M.F."/>
            <person name="Perotto S."/>
            <person name="Peter M."/>
            <person name="Pfister S."/>
            <person name="Riley R."/>
            <person name="Sitrit Y."/>
            <person name="Stielow J.B."/>
            <person name="Szollosi G."/>
            <person name="Zifcakova L."/>
            <person name="Stursova M."/>
            <person name="Spatafora J.W."/>
            <person name="Tedersoo L."/>
            <person name="Vaario L.M."/>
            <person name="Yamada A."/>
            <person name="Yan M."/>
            <person name="Wang P."/>
            <person name="Xu J."/>
            <person name="Bruns T."/>
            <person name="Baldrian P."/>
            <person name="Vilgalys R."/>
            <person name="Dunand C."/>
            <person name="Henrissat B."/>
            <person name="Grigoriev I.V."/>
            <person name="Hibbett D."/>
            <person name="Nagy L.G."/>
            <person name="Martin F.M."/>
        </authorList>
    </citation>
    <scope>NUCLEOTIDE SEQUENCE</scope>
    <source>
        <strain evidence="1">P2</strain>
    </source>
</reference>
<dbReference type="Proteomes" id="UP000886501">
    <property type="component" value="Unassembled WGS sequence"/>
</dbReference>
<proteinExistence type="predicted"/>
<reference evidence="1" key="1">
    <citation type="submission" date="2019-10" db="EMBL/GenBank/DDBJ databases">
        <authorList>
            <consortium name="DOE Joint Genome Institute"/>
            <person name="Kuo A."/>
            <person name="Miyauchi S."/>
            <person name="Kiss E."/>
            <person name="Drula E."/>
            <person name="Kohler A."/>
            <person name="Sanchez-Garcia M."/>
            <person name="Andreopoulos B."/>
            <person name="Barry K.W."/>
            <person name="Bonito G."/>
            <person name="Buee M."/>
            <person name="Carver A."/>
            <person name="Chen C."/>
            <person name="Cichocki N."/>
            <person name="Clum A."/>
            <person name="Culley D."/>
            <person name="Crous P.W."/>
            <person name="Fauchery L."/>
            <person name="Girlanda M."/>
            <person name="Hayes R."/>
            <person name="Keri Z."/>
            <person name="Labutti K."/>
            <person name="Lipzen A."/>
            <person name="Lombard V."/>
            <person name="Magnuson J."/>
            <person name="Maillard F."/>
            <person name="Morin E."/>
            <person name="Murat C."/>
            <person name="Nolan M."/>
            <person name="Ohm R."/>
            <person name="Pangilinan J."/>
            <person name="Pereira M."/>
            <person name="Perotto S."/>
            <person name="Peter M."/>
            <person name="Riley R."/>
            <person name="Sitrit Y."/>
            <person name="Stielow B."/>
            <person name="Szollosi G."/>
            <person name="Zifcakova L."/>
            <person name="Stursova M."/>
            <person name="Spatafora J.W."/>
            <person name="Tedersoo L."/>
            <person name="Vaario L.-M."/>
            <person name="Yamada A."/>
            <person name="Yan M."/>
            <person name="Wang P."/>
            <person name="Xu J."/>
            <person name="Bruns T."/>
            <person name="Baldrian P."/>
            <person name="Vilgalys R."/>
            <person name="Henrissat B."/>
            <person name="Grigoriev I.V."/>
            <person name="Hibbett D."/>
            <person name="Nagy L.G."/>
            <person name="Martin F.M."/>
        </authorList>
    </citation>
    <scope>NUCLEOTIDE SEQUENCE</scope>
    <source>
        <strain evidence="1">P2</strain>
    </source>
</reference>
<organism evidence="1 2">
    <name type="scientific">Thelephora ganbajun</name>
    <name type="common">Ganba fungus</name>
    <dbReference type="NCBI Taxonomy" id="370292"/>
    <lineage>
        <taxon>Eukaryota</taxon>
        <taxon>Fungi</taxon>
        <taxon>Dikarya</taxon>
        <taxon>Basidiomycota</taxon>
        <taxon>Agaricomycotina</taxon>
        <taxon>Agaricomycetes</taxon>
        <taxon>Thelephorales</taxon>
        <taxon>Thelephoraceae</taxon>
        <taxon>Thelephora</taxon>
    </lineage>
</organism>
<dbReference type="EMBL" id="MU118096">
    <property type="protein sequence ID" value="KAF9645296.1"/>
    <property type="molecule type" value="Genomic_DNA"/>
</dbReference>
<protein>
    <submittedName>
        <fullName evidence="1">Uncharacterized protein</fullName>
    </submittedName>
</protein>
<comment type="caution">
    <text evidence="1">The sequence shown here is derived from an EMBL/GenBank/DDBJ whole genome shotgun (WGS) entry which is preliminary data.</text>
</comment>
<accession>A0ACB6Z6R4</accession>